<dbReference type="InterPro" id="IPR002347">
    <property type="entry name" value="SDR_fam"/>
</dbReference>
<dbReference type="EMBL" id="VIWT01000001">
    <property type="protein sequence ID" value="TWF98407.1"/>
    <property type="molecule type" value="Genomic_DNA"/>
</dbReference>
<name>A0A561UGB3_9ACTN</name>
<comment type="caution">
    <text evidence="3">The sequence shown here is derived from an EMBL/GenBank/DDBJ whole genome shotgun (WGS) entry which is preliminary data.</text>
</comment>
<sequence length="255" mass="26125">MDRLTGRTALVTGGSRGIGKGIALRLAAEGALVAVHYGGNDQAAKETVAEIEAAGGQAFAVRAELGVPGDAAALWAAFDAALAARGAEPGLDILVNNAGITAFGHTGEVAEADYDRVFAVNVKAPFFLVQQGLERLRDGGRIVNVSSGVTRIAFPVITAYSMTKGALDTFTRTLAQQLGGRGITVNAVAPGMVLTDMNPQLADPDERAAAGRLSVFDRVAEPADIADVVAFLASADGRWVTGQVLDATGGSFLGM</sequence>
<dbReference type="PRINTS" id="PR00080">
    <property type="entry name" value="SDRFAMILY"/>
</dbReference>
<evidence type="ECO:0000313" key="3">
    <source>
        <dbReference type="EMBL" id="TWF98407.1"/>
    </source>
</evidence>
<reference evidence="3 4" key="1">
    <citation type="submission" date="2019-06" db="EMBL/GenBank/DDBJ databases">
        <title>Sequencing the genomes of 1000 actinobacteria strains.</title>
        <authorList>
            <person name="Klenk H.-P."/>
        </authorList>
    </citation>
    <scope>NUCLEOTIDE SEQUENCE [LARGE SCALE GENOMIC DNA]</scope>
    <source>
        <strain evidence="3 4">DSM 44826</strain>
    </source>
</reference>
<dbReference type="GO" id="GO:0016491">
    <property type="term" value="F:oxidoreductase activity"/>
    <property type="evidence" value="ECO:0007669"/>
    <property type="project" value="UniProtKB-KW"/>
</dbReference>
<dbReference type="OrthoDB" id="9803333at2"/>
<dbReference type="PRINTS" id="PR00081">
    <property type="entry name" value="GDHRDH"/>
</dbReference>
<dbReference type="InterPro" id="IPR036291">
    <property type="entry name" value="NAD(P)-bd_dom_sf"/>
</dbReference>
<dbReference type="PANTHER" id="PTHR43639:SF1">
    <property type="entry name" value="SHORT-CHAIN DEHYDROGENASE_REDUCTASE FAMILY PROTEIN"/>
    <property type="match status" value="1"/>
</dbReference>
<gene>
    <name evidence="3" type="ORF">FHX73_112215</name>
</gene>
<dbReference type="PROSITE" id="PS00061">
    <property type="entry name" value="ADH_SHORT"/>
    <property type="match status" value="1"/>
</dbReference>
<dbReference type="Pfam" id="PF13561">
    <property type="entry name" value="adh_short_C2"/>
    <property type="match status" value="1"/>
</dbReference>
<dbReference type="PANTHER" id="PTHR43639">
    <property type="entry name" value="OXIDOREDUCTASE, SHORT-CHAIN DEHYDROGENASE/REDUCTASE FAMILY (AFU_ORTHOLOGUE AFUA_5G02870)"/>
    <property type="match status" value="1"/>
</dbReference>
<accession>A0A561UGB3</accession>
<dbReference type="AlphaFoldDB" id="A0A561UGB3"/>
<evidence type="ECO:0000256" key="1">
    <source>
        <dbReference type="ARBA" id="ARBA00006484"/>
    </source>
</evidence>
<dbReference type="Proteomes" id="UP000317940">
    <property type="component" value="Unassembled WGS sequence"/>
</dbReference>
<keyword evidence="4" id="KW-1185">Reference proteome</keyword>
<evidence type="ECO:0000256" key="2">
    <source>
        <dbReference type="ARBA" id="ARBA00023002"/>
    </source>
</evidence>
<dbReference type="Gene3D" id="3.40.50.720">
    <property type="entry name" value="NAD(P)-binding Rossmann-like Domain"/>
    <property type="match status" value="1"/>
</dbReference>
<keyword evidence="2" id="KW-0560">Oxidoreductase</keyword>
<dbReference type="FunFam" id="3.40.50.720:FF:000084">
    <property type="entry name" value="Short-chain dehydrogenase reductase"/>
    <property type="match status" value="1"/>
</dbReference>
<dbReference type="RefSeq" id="WP_145904849.1">
    <property type="nucleotide sequence ID" value="NZ_BAAAMZ010000024.1"/>
</dbReference>
<organism evidence="3 4">
    <name type="scientific">Kitasatospora viridis</name>
    <dbReference type="NCBI Taxonomy" id="281105"/>
    <lineage>
        <taxon>Bacteria</taxon>
        <taxon>Bacillati</taxon>
        <taxon>Actinomycetota</taxon>
        <taxon>Actinomycetes</taxon>
        <taxon>Kitasatosporales</taxon>
        <taxon>Streptomycetaceae</taxon>
        <taxon>Kitasatospora</taxon>
    </lineage>
</organism>
<comment type="similarity">
    <text evidence="1">Belongs to the short-chain dehydrogenases/reductases (SDR) family.</text>
</comment>
<proteinExistence type="inferred from homology"/>
<evidence type="ECO:0000313" key="4">
    <source>
        <dbReference type="Proteomes" id="UP000317940"/>
    </source>
</evidence>
<dbReference type="InterPro" id="IPR020904">
    <property type="entry name" value="Sc_DH/Rdtase_CS"/>
</dbReference>
<dbReference type="SUPFAM" id="SSF51735">
    <property type="entry name" value="NAD(P)-binding Rossmann-fold domains"/>
    <property type="match status" value="1"/>
</dbReference>
<protein>
    <submittedName>
        <fullName evidence="3">NAD(P)-dependent dehydrogenase (Short-subunit alcohol dehydrogenase family)</fullName>
    </submittedName>
</protein>